<dbReference type="PANTHER" id="PTHR43161">
    <property type="entry name" value="SORBITOL DEHYDROGENASE"/>
    <property type="match status" value="1"/>
</dbReference>
<gene>
    <name evidence="9" type="ordered locus">MLP_03320</name>
</gene>
<keyword evidence="3 6" id="KW-0479">Metal-binding</keyword>
<dbReference type="InterPro" id="IPR036291">
    <property type="entry name" value="NAD(P)-bd_dom_sf"/>
</dbReference>
<evidence type="ECO:0000259" key="8">
    <source>
        <dbReference type="Pfam" id="PF08240"/>
    </source>
</evidence>
<evidence type="ECO:0000313" key="10">
    <source>
        <dbReference type="Proteomes" id="UP000007947"/>
    </source>
</evidence>
<feature type="domain" description="Alcohol dehydrogenase-like N-terminal" evidence="8">
    <location>
        <begin position="23"/>
        <end position="135"/>
    </location>
</feature>
<dbReference type="InterPro" id="IPR011032">
    <property type="entry name" value="GroES-like_sf"/>
</dbReference>
<evidence type="ECO:0000256" key="1">
    <source>
        <dbReference type="ARBA" id="ARBA00001947"/>
    </source>
</evidence>
<accession>F5XJ20</accession>
<dbReference type="SUPFAM" id="SSF50129">
    <property type="entry name" value="GroES-like"/>
    <property type="match status" value="1"/>
</dbReference>
<organism evidence="9 10">
    <name type="scientific">Microlunatus phosphovorus (strain ATCC 700054 / DSM 10555 / JCM 9379 / NBRC 101784 / NCIMB 13414 / VKM Ac-1990 / NM-1)</name>
    <dbReference type="NCBI Taxonomy" id="1032480"/>
    <lineage>
        <taxon>Bacteria</taxon>
        <taxon>Bacillati</taxon>
        <taxon>Actinomycetota</taxon>
        <taxon>Actinomycetes</taxon>
        <taxon>Propionibacteriales</taxon>
        <taxon>Propionibacteriaceae</taxon>
        <taxon>Microlunatus</taxon>
    </lineage>
</organism>
<evidence type="ECO:0000259" key="7">
    <source>
        <dbReference type="Pfam" id="PF00107"/>
    </source>
</evidence>
<dbReference type="PROSITE" id="PS00059">
    <property type="entry name" value="ADH_ZINC"/>
    <property type="match status" value="1"/>
</dbReference>
<dbReference type="Pfam" id="PF08240">
    <property type="entry name" value="ADH_N"/>
    <property type="match status" value="1"/>
</dbReference>
<dbReference type="Gene3D" id="3.40.50.720">
    <property type="entry name" value="NAD(P)-binding Rossmann-like Domain"/>
    <property type="match status" value="1"/>
</dbReference>
<dbReference type="GO" id="GO:0008270">
    <property type="term" value="F:zinc ion binding"/>
    <property type="evidence" value="ECO:0007669"/>
    <property type="project" value="InterPro"/>
</dbReference>
<feature type="domain" description="Alcohol dehydrogenase-like C-terminal" evidence="7">
    <location>
        <begin position="173"/>
        <end position="297"/>
    </location>
</feature>
<dbReference type="InterPro" id="IPR013154">
    <property type="entry name" value="ADH-like_N"/>
</dbReference>
<keyword evidence="5 9" id="KW-0560">Oxidoreductase</keyword>
<dbReference type="STRING" id="1032480.MLP_03320"/>
<evidence type="ECO:0000313" key="9">
    <source>
        <dbReference type="EMBL" id="BAK33346.1"/>
    </source>
</evidence>
<evidence type="ECO:0000256" key="5">
    <source>
        <dbReference type="ARBA" id="ARBA00023002"/>
    </source>
</evidence>
<dbReference type="EC" id="1.1.1.-" evidence="9"/>
<protein>
    <submittedName>
        <fullName evidence="9">Zinc-containing alcohol dehydrogenase</fullName>
        <ecNumber evidence="9">1.1.1.-</ecNumber>
    </submittedName>
</protein>
<evidence type="ECO:0000256" key="3">
    <source>
        <dbReference type="ARBA" id="ARBA00022723"/>
    </source>
</evidence>
<dbReference type="eggNOG" id="COG1063">
    <property type="taxonomic scope" value="Bacteria"/>
</dbReference>
<dbReference type="AlphaFoldDB" id="F5XJ20"/>
<comment type="similarity">
    <text evidence="2 6">Belongs to the zinc-containing alcohol dehydrogenase family.</text>
</comment>
<evidence type="ECO:0000256" key="2">
    <source>
        <dbReference type="ARBA" id="ARBA00008072"/>
    </source>
</evidence>
<keyword evidence="4 6" id="KW-0862">Zinc</keyword>
<proteinExistence type="inferred from homology"/>
<dbReference type="GO" id="GO:0016491">
    <property type="term" value="F:oxidoreductase activity"/>
    <property type="evidence" value="ECO:0007669"/>
    <property type="project" value="UniProtKB-KW"/>
</dbReference>
<name>F5XJ20_MICPN</name>
<comment type="cofactor">
    <cofactor evidence="1 6">
        <name>Zn(2+)</name>
        <dbReference type="ChEBI" id="CHEBI:29105"/>
    </cofactor>
</comment>
<dbReference type="SUPFAM" id="SSF51735">
    <property type="entry name" value="NAD(P)-binding Rossmann-fold domains"/>
    <property type="match status" value="1"/>
</dbReference>
<evidence type="ECO:0000256" key="6">
    <source>
        <dbReference type="RuleBase" id="RU361277"/>
    </source>
</evidence>
<dbReference type="Gene3D" id="3.90.180.10">
    <property type="entry name" value="Medium-chain alcohol dehydrogenases, catalytic domain"/>
    <property type="match status" value="1"/>
</dbReference>
<sequence length="349" mass="35639">MKALVLHGDYDIRVEDRPVPSPGPSDVVVAVIATGICGSDFHGYSGENGRRHPGQIMGHETVGRIQSVGSAVTGLDAGQLVTINPMMVCGSCDVCLAGRGQWCGRRVVLGVTPEPPAAFADLVAVPATNIVVLPESMPAELGALVEPMAVGYHAVRRGGIAADDRVLVIGGGPIGQACLMAARREGVTAVAVSDISPSRRALCARLGANVIDPIESDLATATAEALGGPATLVVDAVGISRTLEDAFAASGLGARIVLVGMGAPRVELPAYAVSTEERTLVGSFTYTAEEFAATAAWVGTVPEGIEALIDGRVGWDGAPKSFDDLARGRTSASKILVFPQGPPATEAGS</sequence>
<evidence type="ECO:0000256" key="4">
    <source>
        <dbReference type="ARBA" id="ARBA00022833"/>
    </source>
</evidence>
<dbReference type="InterPro" id="IPR002328">
    <property type="entry name" value="ADH_Zn_CS"/>
</dbReference>
<dbReference type="HOGENOM" id="CLU_026673_11_0_11"/>
<dbReference type="InterPro" id="IPR013149">
    <property type="entry name" value="ADH-like_C"/>
</dbReference>
<dbReference type="EMBL" id="AP012204">
    <property type="protein sequence ID" value="BAK33346.1"/>
    <property type="molecule type" value="Genomic_DNA"/>
</dbReference>
<reference evidence="9 10" key="1">
    <citation type="submission" date="2011-05" db="EMBL/GenBank/DDBJ databases">
        <title>Whole genome sequence of Microlunatus phosphovorus NM-1.</title>
        <authorList>
            <person name="Hosoyama A."/>
            <person name="Sasaki K."/>
            <person name="Harada T."/>
            <person name="Igarashi R."/>
            <person name="Kawakoshi A."/>
            <person name="Sasagawa M."/>
            <person name="Fukada J."/>
            <person name="Nakamura S."/>
            <person name="Katano Y."/>
            <person name="Hanada S."/>
            <person name="Kamagata Y."/>
            <person name="Nakamura N."/>
            <person name="Yamazaki S."/>
            <person name="Fujita N."/>
        </authorList>
    </citation>
    <scope>NUCLEOTIDE SEQUENCE [LARGE SCALE GENOMIC DNA]</scope>
    <source>
        <strain evidence="10">ATCC 700054 / DSM 10555 / JCM 9379 / NBRC 101784 / NCIMB 13414 / VKM Ac-1990 / NM-1</strain>
    </source>
</reference>
<dbReference type="KEGG" id="mph:MLP_03320"/>
<dbReference type="RefSeq" id="WP_013861235.1">
    <property type="nucleotide sequence ID" value="NC_015635.1"/>
</dbReference>
<dbReference type="OrthoDB" id="9797931at2"/>
<dbReference type="Pfam" id="PF00107">
    <property type="entry name" value="ADH_zinc_N"/>
    <property type="match status" value="1"/>
</dbReference>
<dbReference type="Proteomes" id="UP000007947">
    <property type="component" value="Chromosome"/>
</dbReference>
<keyword evidence="10" id="KW-1185">Reference proteome</keyword>